<dbReference type="SMART" id="SM00369">
    <property type="entry name" value="LRR_TYP"/>
    <property type="match status" value="11"/>
</dbReference>
<dbReference type="Pfam" id="PF00595">
    <property type="entry name" value="PDZ"/>
    <property type="match status" value="4"/>
</dbReference>
<dbReference type="InterPro" id="IPR001478">
    <property type="entry name" value="PDZ"/>
</dbReference>
<dbReference type="Pfam" id="PF23598">
    <property type="entry name" value="LRR_14"/>
    <property type="match status" value="1"/>
</dbReference>
<dbReference type="FunFam" id="3.80.10.10:FF:000036">
    <property type="entry name" value="protein scribble homolog isoform X1"/>
    <property type="match status" value="1"/>
</dbReference>
<dbReference type="GO" id="GO:0098887">
    <property type="term" value="P:neurotransmitter receptor transport, endosome to postsynaptic membrane"/>
    <property type="evidence" value="ECO:0007669"/>
    <property type="project" value="TreeGrafter"/>
</dbReference>
<dbReference type="PANTHER" id="PTHR23119">
    <property type="entry name" value="DISCS LARGE"/>
    <property type="match status" value="1"/>
</dbReference>
<dbReference type="GO" id="GO:0019901">
    <property type="term" value="F:protein kinase binding"/>
    <property type="evidence" value="ECO:0007669"/>
    <property type="project" value="TreeGrafter"/>
</dbReference>
<evidence type="ECO:0000313" key="6">
    <source>
        <dbReference type="Proteomes" id="UP000663832"/>
    </source>
</evidence>
<feature type="region of interest" description="Disordered" evidence="3">
    <location>
        <begin position="514"/>
        <end position="557"/>
    </location>
</feature>
<dbReference type="OrthoDB" id="2187496at2759"/>
<feature type="domain" description="PDZ" evidence="4">
    <location>
        <begin position="794"/>
        <end position="888"/>
    </location>
</feature>
<dbReference type="Proteomes" id="UP000663832">
    <property type="component" value="Unassembled WGS sequence"/>
</dbReference>
<dbReference type="CDD" id="cd06702">
    <property type="entry name" value="PDZ3_Scribble-like"/>
    <property type="match status" value="1"/>
</dbReference>
<feature type="region of interest" description="Disordered" evidence="3">
    <location>
        <begin position="1488"/>
        <end position="1511"/>
    </location>
</feature>
<dbReference type="GO" id="GO:0014069">
    <property type="term" value="C:postsynaptic density"/>
    <property type="evidence" value="ECO:0007669"/>
    <property type="project" value="TreeGrafter"/>
</dbReference>
<evidence type="ECO:0000256" key="2">
    <source>
        <dbReference type="ARBA" id="ARBA00022737"/>
    </source>
</evidence>
<feature type="compositionally biased region" description="Polar residues" evidence="3">
    <location>
        <begin position="439"/>
        <end position="449"/>
    </location>
</feature>
<feature type="region of interest" description="Disordered" evidence="3">
    <location>
        <begin position="653"/>
        <end position="674"/>
    </location>
</feature>
<feature type="region of interest" description="Disordered" evidence="3">
    <location>
        <begin position="1426"/>
        <end position="1448"/>
    </location>
</feature>
<dbReference type="Gene3D" id="2.30.42.10">
    <property type="match status" value="4"/>
</dbReference>
<dbReference type="SUPFAM" id="SSF52058">
    <property type="entry name" value="L domain-like"/>
    <property type="match status" value="2"/>
</dbReference>
<dbReference type="InterPro" id="IPR032675">
    <property type="entry name" value="LRR_dom_sf"/>
</dbReference>
<name>A0A813S0W9_9BILA</name>
<dbReference type="SUPFAM" id="SSF50156">
    <property type="entry name" value="PDZ domain-like"/>
    <property type="match status" value="4"/>
</dbReference>
<dbReference type="GO" id="GO:0045197">
    <property type="term" value="P:establishment or maintenance of epithelial cell apical/basal polarity"/>
    <property type="evidence" value="ECO:0007669"/>
    <property type="project" value="TreeGrafter"/>
</dbReference>
<dbReference type="InterPro" id="IPR001611">
    <property type="entry name" value="Leu-rich_rpt"/>
</dbReference>
<keyword evidence="2" id="KW-0677">Repeat</keyword>
<evidence type="ECO:0000256" key="3">
    <source>
        <dbReference type="SAM" id="MobiDB-lite"/>
    </source>
</evidence>
<dbReference type="InterPro" id="IPR036034">
    <property type="entry name" value="PDZ_sf"/>
</dbReference>
<proteinExistence type="predicted"/>
<comment type="caution">
    <text evidence="5">The sequence shown here is derived from an EMBL/GenBank/DDBJ whole genome shotgun (WGS) entry which is preliminary data.</text>
</comment>
<reference evidence="5" key="1">
    <citation type="submission" date="2021-02" db="EMBL/GenBank/DDBJ databases">
        <authorList>
            <person name="Nowell W R."/>
        </authorList>
    </citation>
    <scope>NUCLEOTIDE SEQUENCE</scope>
</reference>
<feature type="compositionally biased region" description="Basic and acidic residues" evidence="3">
    <location>
        <begin position="459"/>
        <end position="468"/>
    </location>
</feature>
<dbReference type="EMBL" id="CAJNOM010000013">
    <property type="protein sequence ID" value="CAF0789635.1"/>
    <property type="molecule type" value="Genomic_DNA"/>
</dbReference>
<dbReference type="GO" id="GO:0016323">
    <property type="term" value="C:basolateral plasma membrane"/>
    <property type="evidence" value="ECO:0007669"/>
    <property type="project" value="TreeGrafter"/>
</dbReference>
<dbReference type="GO" id="GO:0045211">
    <property type="term" value="C:postsynaptic membrane"/>
    <property type="evidence" value="ECO:0007669"/>
    <property type="project" value="TreeGrafter"/>
</dbReference>
<dbReference type="InterPro" id="IPR050614">
    <property type="entry name" value="Synaptic_Scaffolding_LAP-MAGUK"/>
</dbReference>
<accession>A0A813S0W9</accession>
<protein>
    <recommendedName>
        <fullName evidence="4">PDZ domain-containing protein</fullName>
    </recommendedName>
</protein>
<dbReference type="PROSITE" id="PS51450">
    <property type="entry name" value="LRR"/>
    <property type="match status" value="4"/>
</dbReference>
<evidence type="ECO:0000259" key="4">
    <source>
        <dbReference type="PROSITE" id="PS50106"/>
    </source>
</evidence>
<gene>
    <name evidence="5" type="ORF">QVE165_LOCUS3625</name>
</gene>
<dbReference type="GO" id="GO:0005912">
    <property type="term" value="C:adherens junction"/>
    <property type="evidence" value="ECO:0007669"/>
    <property type="project" value="TreeGrafter"/>
</dbReference>
<dbReference type="InterPro" id="IPR003591">
    <property type="entry name" value="Leu-rich_rpt_typical-subtyp"/>
</dbReference>
<feature type="region of interest" description="Disordered" evidence="3">
    <location>
        <begin position="439"/>
        <end position="499"/>
    </location>
</feature>
<evidence type="ECO:0000313" key="5">
    <source>
        <dbReference type="EMBL" id="CAF0789635.1"/>
    </source>
</evidence>
<dbReference type="InterPro" id="IPR055414">
    <property type="entry name" value="LRR_R13L4/SHOC2-like"/>
</dbReference>
<keyword evidence="1" id="KW-0433">Leucine-rich repeat</keyword>
<dbReference type="FunFam" id="2.30.42.10:FF:000074">
    <property type="entry name" value="protein scribble homolog isoform X2"/>
    <property type="match status" value="1"/>
</dbReference>
<organism evidence="5 6">
    <name type="scientific">Adineta steineri</name>
    <dbReference type="NCBI Taxonomy" id="433720"/>
    <lineage>
        <taxon>Eukaryota</taxon>
        <taxon>Metazoa</taxon>
        <taxon>Spiralia</taxon>
        <taxon>Gnathifera</taxon>
        <taxon>Rotifera</taxon>
        <taxon>Eurotatoria</taxon>
        <taxon>Bdelloidea</taxon>
        <taxon>Adinetida</taxon>
        <taxon>Adinetidae</taxon>
        <taxon>Adineta</taxon>
    </lineage>
</organism>
<evidence type="ECO:0000256" key="1">
    <source>
        <dbReference type="ARBA" id="ARBA00022614"/>
    </source>
</evidence>
<dbReference type="GO" id="GO:0098968">
    <property type="term" value="P:neurotransmitter receptor transport postsynaptic membrane to endosome"/>
    <property type="evidence" value="ECO:0007669"/>
    <property type="project" value="TreeGrafter"/>
</dbReference>
<keyword evidence="6" id="KW-1185">Reference proteome</keyword>
<dbReference type="SMART" id="SM00364">
    <property type="entry name" value="LRR_BAC"/>
    <property type="match status" value="8"/>
</dbReference>
<dbReference type="Pfam" id="PF13855">
    <property type="entry name" value="LRR_8"/>
    <property type="match status" value="2"/>
</dbReference>
<dbReference type="GO" id="GO:0098609">
    <property type="term" value="P:cell-cell adhesion"/>
    <property type="evidence" value="ECO:0007669"/>
    <property type="project" value="TreeGrafter"/>
</dbReference>
<dbReference type="SMART" id="SM00365">
    <property type="entry name" value="LRR_SD22"/>
    <property type="match status" value="6"/>
</dbReference>
<feature type="domain" description="PDZ" evidence="4">
    <location>
        <begin position="906"/>
        <end position="998"/>
    </location>
</feature>
<feature type="domain" description="PDZ" evidence="4">
    <location>
        <begin position="1005"/>
        <end position="1062"/>
    </location>
</feature>
<feature type="compositionally biased region" description="Low complexity" evidence="3">
    <location>
        <begin position="535"/>
        <end position="548"/>
    </location>
</feature>
<dbReference type="PROSITE" id="PS50106">
    <property type="entry name" value="PDZ"/>
    <property type="match status" value="4"/>
</dbReference>
<dbReference type="Gene3D" id="3.80.10.10">
    <property type="entry name" value="Ribonuclease Inhibitor"/>
    <property type="match status" value="3"/>
</dbReference>
<dbReference type="GO" id="GO:0043113">
    <property type="term" value="P:receptor clustering"/>
    <property type="evidence" value="ECO:0007669"/>
    <property type="project" value="TreeGrafter"/>
</dbReference>
<dbReference type="PANTHER" id="PTHR23119:SF44">
    <property type="entry name" value="PROTEIN LAP4"/>
    <property type="match status" value="1"/>
</dbReference>
<sequence>MFKCFPIPFCNRNVEQIDKRHCNLTTVPDDILRYTRTLEDLLLDANQLQDLPKGVYRLTQLRRLTFSDNEIQYISPEIGQLVNLEELDCSRNDVAEIPDNIRHCRSLQRLDASGNPLANNLPPGIIHLRQLSQLTLNDVSLAELPREIGSLCNLRVLEVRENLLKILPDSLVQLTKLESLDLGSNVIEQLPNHMNNLQSLKELWLDSNEILELPYEIGQLKRLQCLDVSENKLIYLPNEIGDLESLTNFELSSNQIEQLPSTIGRLNQRLLILKINSNSLTKLCDEIGYCLALTELILTENALSELPITIGNLKNLSNLNIDRNQLTHLPTEISGCESLGMLSLRDNRLTHIPSELSNLKHLHVLDLSGNRLLNLPCTLLECDLKAIWLAENQAQPMLKFATDIDPTTGEKILTCYLLPQQQYTTSSMENLLNASKSQNINNELPNNQSEQDEINNHSPIDDRHERTGSVKFADQSDEGKESSLQRHNTPHPKDLRTWRNKVAKKFHVTDGNLLHHDHRHPFQPNAHPQEQQRNSIQHSTSSGQSTSSANQPNKTVPDSITFAKESFEYIPPDISDDRQHSDDEDEDTGDQAHYIEKHVEFTDDFNDNDEENAKDHEYQQKLHRRDTPHHLKNKRILSKNTDPITFDHIISHSSTKSSLTSPGKETRSSSIPTNGRHMTIHQEQLTIFIHRSSNTGLGISIAGGIGSTPYKDNDYGIFLTKINEEGPAGQAGLLVGDKLLSVNGISLINCEHSEAVSALKKAGDNIEMIIMREILQSSDDHNENHSIKEGEKFSTTIQREDKQGGHFGFSIAGGNQTSMTTNSTTLINGCENLYISKIHKRDTNSSLSVGDRLLSINGYDTGNITHDQAIDIINNGGNNVELVCYREKFTNGNSNPIPSSTNIDNTVEEARVAKGHGPMGLSIVGGTDQACPPFGVEQRGVFVSKILPNGSASRTNLRIGDRILKVNNRDVSQATHLEAVEALLQPTSEVVLLVHHDPQPAGLKEITLTRHTGEPLGIRINGGVDGKRVNPDDPEDDGIFVTEVKDGSPASGILSVGTRILEAVNNRYHKQWCCISQNSFSTNSHTSSSLSTPIDETIGNCYETNLDDIIHFKGKLSLKKIKHLQSSGHIRKKKSSRKRTKSCCSSTLCAKKTKLTLTKQILTPIVTVKDKTMTLSSPNSTKSIPRPKQLSIIRQPSYKSLSFDPVSSISTPKSLFIYSYTSLSNYPIKSNHEEECRYCSTKSLLSINFDKISQHSLKLFHAIDMYLSSNSSLNDHQSDLLSISSEQHAILNETKQLNLCEINEIIYAIHSTSDNNDERDKTLDALTSSLLEIAEEIPMIIPDEETTIENRLEPPVPPGIGQILVRAVIQSLFGARLDDAQKWLSIQSDSIHLLICHGFKSKETNNITSPTKSLKQIDNNRSIITQQSSSPIPPIRHNGVSSPHNAPHSPKIISPVYANTINQQISPQPPPVPAKPKYRSPVTQFVPINGDNNNNINNNNNNNNNHSTRRQSQNGFEIDESDLSVTESEKSFKDKKKFFESGLQSSGPKPKPRQFKYINEHELLHMKEEDEQKIKIMSPTELLQSRTLYDGDTELIQTTLSQYQTPAYLAKPEDDQTEDDIIQQRNITSTARMNSLERDTASAHTMLSKFAIADSGMA</sequence>
<dbReference type="SMART" id="SM00228">
    <property type="entry name" value="PDZ"/>
    <property type="match status" value="3"/>
</dbReference>
<feature type="compositionally biased region" description="Low complexity" evidence="3">
    <location>
        <begin position="1492"/>
        <end position="1505"/>
    </location>
</feature>
<feature type="domain" description="PDZ" evidence="4">
    <location>
        <begin position="686"/>
        <end position="774"/>
    </location>
</feature>